<evidence type="ECO:0000313" key="3">
    <source>
        <dbReference type="Proteomes" id="UP000042054"/>
    </source>
</evidence>
<accession>A0A0U1HQT6</accession>
<dbReference type="Proteomes" id="UP000042054">
    <property type="component" value="Unassembled WGS sequence"/>
</dbReference>
<gene>
    <name evidence="2" type="ORF">ERS008555_01248</name>
</gene>
<name>A0A0U1HQT6_YERRO</name>
<protein>
    <submittedName>
        <fullName evidence="2">Uncharacterized protein</fullName>
    </submittedName>
</protein>
<dbReference type="AlphaFoldDB" id="A0A0U1HQT6"/>
<reference evidence="3" key="1">
    <citation type="submission" date="2015-03" db="EMBL/GenBank/DDBJ databases">
        <authorList>
            <consortium name="Pathogen Informatics"/>
            <person name="Murphy D."/>
        </authorList>
    </citation>
    <scope>NUCLEOTIDE SEQUENCE [LARGE SCALE GENOMIC DNA]</scope>
    <source>
        <strain evidence="3">68/02</strain>
    </source>
</reference>
<feature type="region of interest" description="Disordered" evidence="1">
    <location>
        <begin position="182"/>
        <end position="216"/>
    </location>
</feature>
<dbReference type="EMBL" id="CTKE01000005">
    <property type="protein sequence ID" value="CQI88897.1"/>
    <property type="molecule type" value="Genomic_DNA"/>
</dbReference>
<evidence type="ECO:0000256" key="1">
    <source>
        <dbReference type="SAM" id="MobiDB-lite"/>
    </source>
</evidence>
<sequence>MGFLLAVTMSIIDINTSDIFNAIGGGSPLSIIDSVIHPSYSIRNHGQATTALEFSGMASIQPSAGASVVTAPIENGKYQSINKVVRPGRVVCDVVVSGLTGLTGSIPNIFNLTFTSQSDTLTTIKNMISAAETYDIDTPKDVYESYDLVDYSYSVNSKRGVSLLVVSLIFEEIRQQMEVHLSNTQAKNTPTKDGTQNGNTGVGEGANNGDSSPSKIDELQKSWTNLKKAVGDTVDDVTGEISTGFTSAIDTVKGPLMEAATSAADKTTNLVNSIKSEIT</sequence>
<organism evidence="2 3">
    <name type="scientific">Yersinia rohdei</name>
    <dbReference type="NCBI Taxonomy" id="29485"/>
    <lineage>
        <taxon>Bacteria</taxon>
        <taxon>Pseudomonadati</taxon>
        <taxon>Pseudomonadota</taxon>
        <taxon>Gammaproteobacteria</taxon>
        <taxon>Enterobacterales</taxon>
        <taxon>Yersiniaceae</taxon>
        <taxon>Yersinia</taxon>
    </lineage>
</organism>
<evidence type="ECO:0000313" key="2">
    <source>
        <dbReference type="EMBL" id="CQI88897.1"/>
    </source>
</evidence>
<feature type="compositionally biased region" description="Polar residues" evidence="1">
    <location>
        <begin position="182"/>
        <end position="199"/>
    </location>
</feature>
<proteinExistence type="predicted"/>